<dbReference type="InterPro" id="IPR050833">
    <property type="entry name" value="Poly_Biosynth_Transport"/>
</dbReference>
<dbReference type="SUPFAM" id="SSF81665">
    <property type="entry name" value="Calcium ATPase, transmembrane domain M"/>
    <property type="match status" value="1"/>
</dbReference>
<feature type="transmembrane region" description="Helical" evidence="7">
    <location>
        <begin position="12"/>
        <end position="33"/>
    </location>
</feature>
<keyword evidence="3" id="KW-1003">Cell membrane</keyword>
<feature type="transmembrane region" description="Helical" evidence="7">
    <location>
        <begin position="322"/>
        <end position="344"/>
    </location>
</feature>
<evidence type="ECO:0000256" key="1">
    <source>
        <dbReference type="ARBA" id="ARBA00004651"/>
    </source>
</evidence>
<gene>
    <name evidence="8" type="ORF">FN960_03005</name>
</gene>
<dbReference type="GO" id="GO:0005886">
    <property type="term" value="C:plasma membrane"/>
    <property type="evidence" value="ECO:0007669"/>
    <property type="project" value="UniProtKB-SubCell"/>
</dbReference>
<reference evidence="8 9" key="1">
    <citation type="submission" date="2019-07" db="EMBL/GenBank/DDBJ databases">
        <authorList>
            <person name="Park Y.J."/>
            <person name="Jeong S.E."/>
            <person name="Jung H.S."/>
        </authorList>
    </citation>
    <scope>NUCLEOTIDE SEQUENCE [LARGE SCALE GENOMIC DNA]</scope>
    <source>
        <strain evidence="9">P16(2019)</strain>
    </source>
</reference>
<dbReference type="OrthoDB" id="9770347at2"/>
<evidence type="ECO:0000256" key="7">
    <source>
        <dbReference type="SAM" id="Phobius"/>
    </source>
</evidence>
<feature type="transmembrane region" description="Helical" evidence="7">
    <location>
        <begin position="287"/>
        <end position="310"/>
    </location>
</feature>
<dbReference type="AlphaFoldDB" id="A0A554A4C1"/>
<feature type="transmembrane region" description="Helical" evidence="7">
    <location>
        <begin position="436"/>
        <end position="458"/>
    </location>
</feature>
<evidence type="ECO:0000256" key="5">
    <source>
        <dbReference type="ARBA" id="ARBA00022989"/>
    </source>
</evidence>
<comment type="subcellular location">
    <subcellularLocation>
        <location evidence="1">Cell membrane</location>
        <topology evidence="1">Multi-pass membrane protein</topology>
    </subcellularLocation>
</comment>
<comment type="similarity">
    <text evidence="2">Belongs to the polysaccharide synthase family.</text>
</comment>
<dbReference type="InterPro" id="IPR023298">
    <property type="entry name" value="ATPase_P-typ_TM_dom_sf"/>
</dbReference>
<comment type="caution">
    <text evidence="8">The sequence shown here is derived from an EMBL/GenBank/DDBJ whole genome shotgun (WGS) entry which is preliminary data.</text>
</comment>
<feature type="transmembrane region" description="Helical" evidence="7">
    <location>
        <begin position="39"/>
        <end position="65"/>
    </location>
</feature>
<feature type="transmembrane region" description="Helical" evidence="7">
    <location>
        <begin position="77"/>
        <end position="98"/>
    </location>
</feature>
<dbReference type="PANTHER" id="PTHR30250">
    <property type="entry name" value="PST FAMILY PREDICTED COLANIC ACID TRANSPORTER"/>
    <property type="match status" value="1"/>
</dbReference>
<protein>
    <submittedName>
        <fullName evidence="8">Lipopolysaccharide biosynthesis protein</fullName>
    </submittedName>
</protein>
<dbReference type="EMBL" id="VLXZ01000001">
    <property type="protein sequence ID" value="TSB48537.1"/>
    <property type="molecule type" value="Genomic_DNA"/>
</dbReference>
<accession>A0A554A4C1</accession>
<dbReference type="RefSeq" id="WP_143846881.1">
    <property type="nucleotide sequence ID" value="NZ_VLXZ01000001.1"/>
</dbReference>
<evidence type="ECO:0000313" key="9">
    <source>
        <dbReference type="Proteomes" id="UP000318521"/>
    </source>
</evidence>
<feature type="transmembrane region" description="Helical" evidence="7">
    <location>
        <begin position="373"/>
        <end position="390"/>
    </location>
</feature>
<proteinExistence type="inferred from homology"/>
<evidence type="ECO:0000313" key="8">
    <source>
        <dbReference type="EMBL" id="TSB48537.1"/>
    </source>
</evidence>
<evidence type="ECO:0000256" key="4">
    <source>
        <dbReference type="ARBA" id="ARBA00022692"/>
    </source>
</evidence>
<organism evidence="8 9">
    <name type="scientific">Alkalicoccobacillus porphyridii</name>
    <dbReference type="NCBI Taxonomy" id="2597270"/>
    <lineage>
        <taxon>Bacteria</taxon>
        <taxon>Bacillati</taxon>
        <taxon>Bacillota</taxon>
        <taxon>Bacilli</taxon>
        <taxon>Bacillales</taxon>
        <taxon>Bacillaceae</taxon>
        <taxon>Alkalicoccobacillus</taxon>
    </lineage>
</organism>
<keyword evidence="4 7" id="KW-0812">Transmembrane</keyword>
<keyword evidence="9" id="KW-1185">Reference proteome</keyword>
<keyword evidence="6 7" id="KW-0472">Membrane</keyword>
<sequence length="473" mass="53014">MSLYRNIGWSMINIIGIQFIGLLFSIVLARIMYPEIFGLLGMAMVFMGLVVVLQEAGISSYLIYVEKISSKLKTTSFVTNISFSIILCVILNIIANSIAEFYGQKEVELLIRYVSIGIFISSFGIVNKTLLTRNKQFKTITKIEIIAEIITGIVSVLLAINGQELLAISSRFLVRPIIVTILFVMNNPRGLIGKFYVSEFKILFPYSISVLNSKIFLYVVNNLDYFIIGRLLGSFDLGLYTIAFQWSVIARNYIAGAVSRVLFPEFSTNRENRSHVKEMFLHVTKNISFVAFPLCLGLATLSYEFMYLFYGGNWINASAPLSILLITGMITAIGNTFSPIFLGLGKPRIELSINIISALLMCLLLIVSAKYGLVILCFAVLVHSLIIESIRMHFAFKLIECKVSMFIRSLTSNLLCSLLMIVGVITVKALTHEWSMVISFILSIVTGIILYVLISIVFNKKTTMNLINNIRSR</sequence>
<evidence type="ECO:0000256" key="6">
    <source>
        <dbReference type="ARBA" id="ARBA00023136"/>
    </source>
</evidence>
<feature type="transmembrane region" description="Helical" evidence="7">
    <location>
        <begin position="110"/>
        <end position="131"/>
    </location>
</feature>
<evidence type="ECO:0000256" key="2">
    <source>
        <dbReference type="ARBA" id="ARBA00007430"/>
    </source>
</evidence>
<dbReference type="Proteomes" id="UP000318521">
    <property type="component" value="Unassembled WGS sequence"/>
</dbReference>
<dbReference type="Pfam" id="PF13440">
    <property type="entry name" value="Polysacc_synt_3"/>
    <property type="match status" value="1"/>
</dbReference>
<dbReference type="PANTHER" id="PTHR30250:SF10">
    <property type="entry name" value="LIPOPOLYSACCHARIDE BIOSYNTHESIS PROTEIN WZXC"/>
    <property type="match status" value="1"/>
</dbReference>
<feature type="transmembrane region" description="Helical" evidence="7">
    <location>
        <begin position="143"/>
        <end position="160"/>
    </location>
</feature>
<name>A0A554A4C1_9BACI</name>
<dbReference type="CDD" id="cd13127">
    <property type="entry name" value="MATE_tuaB_like"/>
    <property type="match status" value="1"/>
</dbReference>
<keyword evidence="5 7" id="KW-1133">Transmembrane helix</keyword>
<evidence type="ECO:0000256" key="3">
    <source>
        <dbReference type="ARBA" id="ARBA00022475"/>
    </source>
</evidence>
<feature type="transmembrane region" description="Helical" evidence="7">
    <location>
        <begin position="410"/>
        <end position="430"/>
    </location>
</feature>